<keyword evidence="1" id="KW-0812">Transmembrane</keyword>
<feature type="transmembrane region" description="Helical" evidence="1">
    <location>
        <begin position="110"/>
        <end position="130"/>
    </location>
</feature>
<dbReference type="AlphaFoldDB" id="A0A814HZ36"/>
<sequence length="144" mass="16679">MHLIKLIQIYLTIFYGQLLSIGIYENLLTGIPELIQNSQSYFNITRVCLGILIIIQSIFSLIIIWVKKFKIVFISGILLTIIFLVYIIVNTIHLTQIYEKLSSIDKYKTLIEVLIKSFVLLMGLIVTFFMSSRGPYELVNQNEK</sequence>
<feature type="transmembrane region" description="Helical" evidence="1">
    <location>
        <begin position="71"/>
        <end position="89"/>
    </location>
</feature>
<keyword evidence="1" id="KW-0472">Membrane</keyword>
<dbReference type="Proteomes" id="UP000663879">
    <property type="component" value="Unassembled WGS sequence"/>
</dbReference>
<dbReference type="EMBL" id="CAJNOC010004307">
    <property type="protein sequence ID" value="CAF1016978.1"/>
    <property type="molecule type" value="Genomic_DNA"/>
</dbReference>
<keyword evidence="3" id="KW-1185">Reference proteome</keyword>
<feature type="transmembrane region" description="Helical" evidence="1">
    <location>
        <begin position="44"/>
        <end position="65"/>
    </location>
</feature>
<evidence type="ECO:0000313" key="2">
    <source>
        <dbReference type="EMBL" id="CAF1016978.1"/>
    </source>
</evidence>
<protein>
    <submittedName>
        <fullName evidence="2">Uncharacterized protein</fullName>
    </submittedName>
</protein>
<feature type="transmembrane region" description="Helical" evidence="1">
    <location>
        <begin position="6"/>
        <end position="24"/>
    </location>
</feature>
<keyword evidence="1" id="KW-1133">Transmembrane helix</keyword>
<accession>A0A814HZ36</accession>
<comment type="caution">
    <text evidence="2">The sequence shown here is derived from an EMBL/GenBank/DDBJ whole genome shotgun (WGS) entry which is preliminary data.</text>
</comment>
<organism evidence="2 3">
    <name type="scientific">Brachionus calyciflorus</name>
    <dbReference type="NCBI Taxonomy" id="104777"/>
    <lineage>
        <taxon>Eukaryota</taxon>
        <taxon>Metazoa</taxon>
        <taxon>Spiralia</taxon>
        <taxon>Gnathifera</taxon>
        <taxon>Rotifera</taxon>
        <taxon>Eurotatoria</taxon>
        <taxon>Monogononta</taxon>
        <taxon>Pseudotrocha</taxon>
        <taxon>Ploima</taxon>
        <taxon>Brachionidae</taxon>
        <taxon>Brachionus</taxon>
    </lineage>
</organism>
<evidence type="ECO:0000256" key="1">
    <source>
        <dbReference type="SAM" id="Phobius"/>
    </source>
</evidence>
<proteinExistence type="predicted"/>
<name>A0A814HZ36_9BILA</name>
<dbReference type="OrthoDB" id="10374956at2759"/>
<gene>
    <name evidence="2" type="ORF">OXX778_LOCUS17180</name>
</gene>
<reference evidence="2" key="1">
    <citation type="submission" date="2021-02" db="EMBL/GenBank/DDBJ databases">
        <authorList>
            <person name="Nowell W R."/>
        </authorList>
    </citation>
    <scope>NUCLEOTIDE SEQUENCE</scope>
    <source>
        <strain evidence="2">Ploen Becks lab</strain>
    </source>
</reference>
<evidence type="ECO:0000313" key="3">
    <source>
        <dbReference type="Proteomes" id="UP000663879"/>
    </source>
</evidence>